<dbReference type="InterPro" id="IPR035973">
    <property type="entry name" value="Cyt_c_oxidase_su3-like_sf"/>
</dbReference>
<feature type="region of interest" description="Disordered" evidence="5">
    <location>
        <begin position="1"/>
        <end position="26"/>
    </location>
</feature>
<reference evidence="8" key="1">
    <citation type="journal article" date="2012" name="PLoS ONE">
        <title>The Mitochondrial Genome of the Lycophyte Huperzia squarrosa: The Most Archaic Form in Vascular Plants.</title>
        <authorList>
            <person name="Liu Y."/>
            <person name="Wang B."/>
            <person name="Cui P."/>
            <person name="Li L."/>
            <person name="Xue J.Y."/>
            <person name="Yu J."/>
            <person name="Qiu Y.L."/>
        </authorList>
    </citation>
    <scope>NUCLEOTIDE SEQUENCE</scope>
</reference>
<protein>
    <recommendedName>
        <fullName evidence="7">Heme-copper oxidase subunit III family profile domain-containing protein</fullName>
    </recommendedName>
</protein>
<keyword evidence="4 6" id="KW-0472">Membrane</keyword>
<dbReference type="Pfam" id="PF00510">
    <property type="entry name" value="COX3"/>
    <property type="match status" value="1"/>
</dbReference>
<evidence type="ECO:0000256" key="4">
    <source>
        <dbReference type="ARBA" id="ARBA00023136"/>
    </source>
</evidence>
<feature type="transmembrane region" description="Helical" evidence="6">
    <location>
        <begin position="51"/>
        <end position="70"/>
    </location>
</feature>
<dbReference type="GeneID" id="12354435"/>
<dbReference type="InterPro" id="IPR000298">
    <property type="entry name" value="Cyt_c_oxidase-like_su3"/>
</dbReference>
<evidence type="ECO:0000259" key="7">
    <source>
        <dbReference type="Pfam" id="PF00510"/>
    </source>
</evidence>
<dbReference type="GO" id="GO:0016020">
    <property type="term" value="C:membrane"/>
    <property type="evidence" value="ECO:0007669"/>
    <property type="project" value="UniProtKB-SubCell"/>
</dbReference>
<feature type="transmembrane region" description="Helical" evidence="6">
    <location>
        <begin position="77"/>
        <end position="100"/>
    </location>
</feature>
<gene>
    <name evidence="8" type="primary">ORF101_5</name>
    <name evidence="8" type="ORF">HusqMp132</name>
</gene>
<evidence type="ECO:0000256" key="5">
    <source>
        <dbReference type="SAM" id="MobiDB-lite"/>
    </source>
</evidence>
<geneLocation type="mitochondrion" evidence="8"/>
<keyword evidence="3 6" id="KW-1133">Transmembrane helix</keyword>
<accession>H9M8A0</accession>
<keyword evidence="8" id="KW-0496">Mitochondrion</keyword>
<evidence type="ECO:0000256" key="1">
    <source>
        <dbReference type="ARBA" id="ARBA00004141"/>
    </source>
</evidence>
<dbReference type="GO" id="GO:0004129">
    <property type="term" value="F:cytochrome-c oxidase activity"/>
    <property type="evidence" value="ECO:0007669"/>
    <property type="project" value="InterPro"/>
</dbReference>
<evidence type="ECO:0000256" key="6">
    <source>
        <dbReference type="SAM" id="Phobius"/>
    </source>
</evidence>
<dbReference type="EMBL" id="JQ002659">
    <property type="protein sequence ID" value="AEV55807.1"/>
    <property type="molecule type" value="Genomic_DNA"/>
</dbReference>
<dbReference type="AlphaFoldDB" id="H9M8A0"/>
<dbReference type="SUPFAM" id="SSF81452">
    <property type="entry name" value="Cytochrome c oxidase subunit III-like"/>
    <property type="match status" value="1"/>
</dbReference>
<evidence type="ECO:0000256" key="2">
    <source>
        <dbReference type="ARBA" id="ARBA00022692"/>
    </source>
</evidence>
<sequence length="101" mass="11466">MKIGDASHRRKNITSSFGDSHSDVDGLTPIGWRDVIHKFTYEGHHTFVVQLGPRAGCILFIIPGVTYLLASSRAFSTFIWLHGIMIFFYPPIIILIFLLLY</sequence>
<proteinExistence type="predicted"/>
<name>H9M8A0_PHLSQ</name>
<keyword evidence="2 6" id="KW-0812">Transmembrane</keyword>
<evidence type="ECO:0000313" key="8">
    <source>
        <dbReference type="EMBL" id="AEV55807.1"/>
    </source>
</evidence>
<evidence type="ECO:0000256" key="3">
    <source>
        <dbReference type="ARBA" id="ARBA00022989"/>
    </source>
</evidence>
<organism evidence="8">
    <name type="scientific">Phlegmariurus squarrosus</name>
    <name type="common">Rock tassel fern</name>
    <name type="synonym">Lycopodium squarrosum</name>
    <dbReference type="NCBI Taxonomy" id="73615"/>
    <lineage>
        <taxon>Eukaryota</taxon>
        <taxon>Viridiplantae</taxon>
        <taxon>Streptophyta</taxon>
        <taxon>Embryophyta</taxon>
        <taxon>Tracheophyta</taxon>
        <taxon>Lycopodiopsida</taxon>
        <taxon>Lycopodiales</taxon>
        <taxon>Lycopodiaceae</taxon>
        <taxon>Huperzioideae</taxon>
        <taxon>Phlegmariurus</taxon>
    </lineage>
</organism>
<dbReference type="RefSeq" id="YP_006234372.1">
    <property type="nucleotide sequence ID" value="NC_017755.1"/>
</dbReference>
<comment type="subcellular location">
    <subcellularLocation>
        <location evidence="1">Membrane</location>
        <topology evidence="1">Multi-pass membrane protein</topology>
    </subcellularLocation>
</comment>
<feature type="domain" description="Heme-copper oxidase subunit III family profile" evidence="7">
    <location>
        <begin position="32"/>
        <end position="75"/>
    </location>
</feature>